<dbReference type="Proteomes" id="UP000228947">
    <property type="component" value="Unassembled WGS sequence"/>
</dbReference>
<reference evidence="4 5" key="1">
    <citation type="submission" date="2017-11" db="EMBL/GenBank/DDBJ databases">
        <title>Evolution of Phototrophy in the Chloroflexi Phylum Driven by Horizontal Gene Transfer.</title>
        <authorList>
            <person name="Ward L.M."/>
            <person name="Hemp J."/>
            <person name="Shih P.M."/>
            <person name="Mcglynn S.E."/>
            <person name="Fischer W."/>
        </authorList>
    </citation>
    <scope>NUCLEOTIDE SEQUENCE [LARGE SCALE GENOMIC DNA]</scope>
    <source>
        <strain evidence="3">CP1_1M</strain>
        <strain evidence="2">JP3_13</strain>
    </source>
</reference>
<dbReference type="EMBL" id="PGTL01000037">
    <property type="protein sequence ID" value="PJF42052.1"/>
    <property type="molecule type" value="Genomic_DNA"/>
</dbReference>
<dbReference type="Pfam" id="PF04465">
    <property type="entry name" value="DUF499"/>
    <property type="match status" value="1"/>
</dbReference>
<evidence type="ECO:0000313" key="3">
    <source>
        <dbReference type="EMBL" id="PJF42052.1"/>
    </source>
</evidence>
<keyword evidence="1" id="KW-0175">Coiled coil</keyword>
<dbReference type="EMBL" id="PGTM01000126">
    <property type="protein sequence ID" value="PJF35651.1"/>
    <property type="molecule type" value="Genomic_DNA"/>
</dbReference>
<sequence length="938" mass="106720">MMESSFNEERVMPDQLLPWRKVIQPHLEVYSGRYSKDKFAADLAAVMSGEAQNEYRDPYEFFRRTYLTEGLINLLVMGYNRLRGLGGNPVVQLQTNFGGGKTHSMLALYHMSDNLPLAQVAGGAALIERIGDLNARLKARRAVFVGSNSDATKPRQYPDCTVNTMWGDLAYQIGGLEAYDAVRIADQAGVSPGAETMLEILERHSPVLIIIDELIAYARNIYGNNEKLPSGSFDSVMTFMQVLTEAVKRSSRSLLLISIPDSNIEIGGEGGRSAQQMLAKIVGRVESVWKPITPYESFAIVRRRLFTEQVDEKARDAVIRAFHNIYKQNKSEFPLDASNSDYLELMRQTYPIHPELMTRLYEHWATLENFQRTRGLLSLMAAVIHQLWQSGNQDLMIMPSSVPLDDAHVRDELLGYLPDNWGPIVDSDVDGDKSKAYQIDREVQMLGNEQACRRVARAIFMASAPATQQQRGIDEKRIRLAVVQPNKSVSIFNDALHRLSNESVYLYTDGTRYWYDTRPTVNRVAEERAQMLRAEQVCEEARRRLRELRRPQGIRVHVAPRESGDVPDEQEACLIVLDPRELLVSRMTSSEGQSKVKAEVRKYYETRGDTARVHRNMLLFIAPEARAAANWESALRSYLAWQSIKNDREQLNLDAQQERQVEARLKEANETVEARMNETYSLLIVPMQRDDTVEFVAYTLKGTDDFYRRAMSVLNQDELLIRSLSSQALLNVLKQHTWGENQHWNLKQLWGHFTQYVYFPRLLNGEALLHAVRESVKEGLLGYARRVRENGKYEGLVLGSQADVQLSEEAVIVRPEVARAQLEAAQPAAASSAIPFRFGLEVPERSASSDEVHTAQPLPIVKRRYHGRVKLNPLHANAEMSSVVEEILKHFLNFSDAQVELELEISARRAEGFDESLMRDINENSRSLKFTSYGFEED</sequence>
<evidence type="ECO:0000256" key="1">
    <source>
        <dbReference type="SAM" id="Coils"/>
    </source>
</evidence>
<dbReference type="Proteomes" id="UP000229681">
    <property type="component" value="Unassembled WGS sequence"/>
</dbReference>
<comment type="caution">
    <text evidence="2">The sequence shown here is derived from an EMBL/GenBank/DDBJ whole genome shotgun (WGS) entry which is preliminary data.</text>
</comment>
<dbReference type="InterPro" id="IPR007555">
    <property type="entry name" value="DUF499"/>
</dbReference>
<name>A0A2M8PDL9_9CHLR</name>
<evidence type="ECO:0000313" key="2">
    <source>
        <dbReference type="EMBL" id="PJF35651.1"/>
    </source>
</evidence>
<organism evidence="2 5">
    <name type="scientific">Candidatus Thermofonsia Clade 1 bacterium</name>
    <dbReference type="NCBI Taxonomy" id="2364210"/>
    <lineage>
        <taxon>Bacteria</taxon>
        <taxon>Bacillati</taxon>
        <taxon>Chloroflexota</taxon>
        <taxon>Candidatus Thermofontia</taxon>
        <taxon>Candidatus Thermofonsia Clade 1</taxon>
    </lineage>
</organism>
<dbReference type="AlphaFoldDB" id="A0A2M8PDL9"/>
<evidence type="ECO:0000313" key="4">
    <source>
        <dbReference type="Proteomes" id="UP000228947"/>
    </source>
</evidence>
<feature type="coiled-coil region" evidence="1">
    <location>
        <begin position="648"/>
        <end position="678"/>
    </location>
</feature>
<protein>
    <submittedName>
        <fullName evidence="2">Uncharacterized protein</fullName>
    </submittedName>
</protein>
<accession>A0A2M8PDL9</accession>
<evidence type="ECO:0000313" key="5">
    <source>
        <dbReference type="Proteomes" id="UP000229681"/>
    </source>
</evidence>
<gene>
    <name evidence="2" type="ORF">CUN49_09450</name>
    <name evidence="3" type="ORF">CUN50_05595</name>
</gene>
<proteinExistence type="predicted"/>